<comment type="similarity">
    <text evidence="2 8">Belongs to the cytochrome P450 family.</text>
</comment>
<accession>A0A8H6S078</accession>
<dbReference type="PANTHER" id="PTHR46206:SF1">
    <property type="entry name" value="P450, PUTATIVE (EUROFUNG)-RELATED"/>
    <property type="match status" value="1"/>
</dbReference>
<reference evidence="10" key="1">
    <citation type="submission" date="2020-05" db="EMBL/GenBank/DDBJ databases">
        <title>Mycena genomes resolve the evolution of fungal bioluminescence.</title>
        <authorList>
            <person name="Tsai I.J."/>
        </authorList>
    </citation>
    <scope>NUCLEOTIDE SEQUENCE</scope>
    <source>
        <strain evidence="10">171206Taipei</strain>
    </source>
</reference>
<keyword evidence="7 8" id="KW-0349">Heme</keyword>
<evidence type="ECO:0000256" key="7">
    <source>
        <dbReference type="PIRSR" id="PIRSR602403-1"/>
    </source>
</evidence>
<dbReference type="Proteomes" id="UP000636479">
    <property type="component" value="Unassembled WGS sequence"/>
</dbReference>
<dbReference type="RefSeq" id="XP_037213766.1">
    <property type="nucleotide sequence ID" value="XM_037369770.1"/>
</dbReference>
<evidence type="ECO:0000256" key="5">
    <source>
        <dbReference type="ARBA" id="ARBA00023004"/>
    </source>
</evidence>
<dbReference type="GO" id="GO:0004497">
    <property type="term" value="F:monooxygenase activity"/>
    <property type="evidence" value="ECO:0007669"/>
    <property type="project" value="UniProtKB-KW"/>
</dbReference>
<dbReference type="PROSITE" id="PS00086">
    <property type="entry name" value="CYTOCHROME_P450"/>
    <property type="match status" value="1"/>
</dbReference>
<evidence type="ECO:0000313" key="10">
    <source>
        <dbReference type="EMBL" id="KAF7290188.1"/>
    </source>
</evidence>
<dbReference type="GO" id="GO:0005506">
    <property type="term" value="F:iron ion binding"/>
    <property type="evidence" value="ECO:0007669"/>
    <property type="project" value="InterPro"/>
</dbReference>
<keyword evidence="4 8" id="KW-0560">Oxidoreductase</keyword>
<evidence type="ECO:0000256" key="8">
    <source>
        <dbReference type="RuleBase" id="RU000461"/>
    </source>
</evidence>
<keyword evidence="9" id="KW-0732">Signal</keyword>
<proteinExistence type="inferred from homology"/>
<evidence type="ECO:0000256" key="3">
    <source>
        <dbReference type="ARBA" id="ARBA00022723"/>
    </source>
</evidence>
<evidence type="ECO:0000256" key="6">
    <source>
        <dbReference type="ARBA" id="ARBA00023033"/>
    </source>
</evidence>
<feature type="chain" id="PRO_5034286779" description="Cytochrome P450" evidence="9">
    <location>
        <begin position="21"/>
        <end position="513"/>
    </location>
</feature>
<keyword evidence="11" id="KW-1185">Reference proteome</keyword>
<keyword evidence="3 7" id="KW-0479">Metal-binding</keyword>
<dbReference type="AlphaFoldDB" id="A0A8H6S078"/>
<dbReference type="InterPro" id="IPR001128">
    <property type="entry name" value="Cyt_P450"/>
</dbReference>
<dbReference type="InterPro" id="IPR036396">
    <property type="entry name" value="Cyt_P450_sf"/>
</dbReference>
<dbReference type="Pfam" id="PF00067">
    <property type="entry name" value="p450"/>
    <property type="match status" value="1"/>
</dbReference>
<name>A0A8H6S078_9AGAR</name>
<sequence length="513" mass="57482">MDDRILLFLLLLTGLLVALAKRSRKASRVPIVRPPTPSFGPLTSYRDALSFIEHAPAMINRGYELHPNAVFRVARMWYWEYVACGTRLVKEIGGLPENVVSFTEGVEEIVQSRITMGHEVIDNPYHLAVVRTTLTRNLHARFPDVRDEIVCGFDEIVGLRTEWKSVYVLPTIMDIVARVSNRLFVGLPLCRNKAYLDNNVQYTIDVMASSKNIGLLPPFLRPMLGPLITKRNKSFDTAMRLLGPVVAERMRQEDEYGPDWSGKPNDLISWILEIAHGDNRTVEGIVMRILAVNMAAIHTTSMAFTHMLYSLASFEPAKYLLPMRAEVEAVIADEGWSKAALGNMHLIDSFLRESQRMHGNGPVGMTRRVVARDGVTLSDGTYLPHGAFICVAAMPAHVDDANYENAKEFDGFRFARERDAQIAKEEAEPSVEKHALGRQMITTAPDHLPFGTGKHACPGRFFAATELKAMLAHLVLNYDVKAVVDGVRPPDEVYGIRINPNTRGQVLLRKRVE</sequence>
<comment type="cofactor">
    <cofactor evidence="1 7">
        <name>heme</name>
        <dbReference type="ChEBI" id="CHEBI:30413"/>
    </cofactor>
</comment>
<protein>
    <recommendedName>
        <fullName evidence="12">Cytochrome P450</fullName>
    </recommendedName>
</protein>
<dbReference type="PRINTS" id="PR00465">
    <property type="entry name" value="EP450IV"/>
</dbReference>
<dbReference type="GO" id="GO:0016705">
    <property type="term" value="F:oxidoreductase activity, acting on paired donors, with incorporation or reduction of molecular oxygen"/>
    <property type="evidence" value="ECO:0007669"/>
    <property type="project" value="InterPro"/>
</dbReference>
<dbReference type="InterPro" id="IPR002403">
    <property type="entry name" value="Cyt_P450_E_grp-IV"/>
</dbReference>
<dbReference type="OrthoDB" id="1844152at2759"/>
<dbReference type="PRINTS" id="PR00385">
    <property type="entry name" value="P450"/>
</dbReference>
<dbReference type="EMBL" id="JACAZF010000015">
    <property type="protein sequence ID" value="KAF7290188.1"/>
    <property type="molecule type" value="Genomic_DNA"/>
</dbReference>
<feature type="binding site" description="axial binding residue" evidence="7">
    <location>
        <position position="457"/>
    </location>
    <ligand>
        <name>heme</name>
        <dbReference type="ChEBI" id="CHEBI:30413"/>
    </ligand>
    <ligandPart>
        <name>Fe</name>
        <dbReference type="ChEBI" id="CHEBI:18248"/>
    </ligandPart>
</feature>
<dbReference type="PANTHER" id="PTHR46206">
    <property type="entry name" value="CYTOCHROME P450"/>
    <property type="match status" value="1"/>
</dbReference>
<evidence type="ECO:0000313" key="11">
    <source>
        <dbReference type="Proteomes" id="UP000636479"/>
    </source>
</evidence>
<dbReference type="GO" id="GO:0020037">
    <property type="term" value="F:heme binding"/>
    <property type="evidence" value="ECO:0007669"/>
    <property type="project" value="InterPro"/>
</dbReference>
<dbReference type="InterPro" id="IPR017972">
    <property type="entry name" value="Cyt_P450_CS"/>
</dbReference>
<evidence type="ECO:0000256" key="2">
    <source>
        <dbReference type="ARBA" id="ARBA00010617"/>
    </source>
</evidence>
<evidence type="ECO:0000256" key="4">
    <source>
        <dbReference type="ARBA" id="ARBA00023002"/>
    </source>
</evidence>
<comment type="caution">
    <text evidence="10">The sequence shown here is derived from an EMBL/GenBank/DDBJ whole genome shotgun (WGS) entry which is preliminary data.</text>
</comment>
<evidence type="ECO:0000256" key="9">
    <source>
        <dbReference type="SAM" id="SignalP"/>
    </source>
</evidence>
<keyword evidence="5 7" id="KW-0408">Iron</keyword>
<keyword evidence="6 8" id="KW-0503">Monooxygenase</keyword>
<dbReference type="GeneID" id="59352286"/>
<evidence type="ECO:0000256" key="1">
    <source>
        <dbReference type="ARBA" id="ARBA00001971"/>
    </source>
</evidence>
<dbReference type="Gene3D" id="1.10.630.10">
    <property type="entry name" value="Cytochrome P450"/>
    <property type="match status" value="1"/>
</dbReference>
<dbReference type="SUPFAM" id="SSF48264">
    <property type="entry name" value="Cytochrome P450"/>
    <property type="match status" value="1"/>
</dbReference>
<feature type="signal peptide" evidence="9">
    <location>
        <begin position="1"/>
        <end position="20"/>
    </location>
</feature>
<dbReference type="CDD" id="cd11041">
    <property type="entry name" value="CYP503A1-like"/>
    <property type="match status" value="1"/>
</dbReference>
<gene>
    <name evidence="10" type="ORF">MIND_01332200</name>
</gene>
<evidence type="ECO:0008006" key="12">
    <source>
        <dbReference type="Google" id="ProtNLM"/>
    </source>
</evidence>
<organism evidence="10 11">
    <name type="scientific">Mycena indigotica</name>
    <dbReference type="NCBI Taxonomy" id="2126181"/>
    <lineage>
        <taxon>Eukaryota</taxon>
        <taxon>Fungi</taxon>
        <taxon>Dikarya</taxon>
        <taxon>Basidiomycota</taxon>
        <taxon>Agaricomycotina</taxon>
        <taxon>Agaricomycetes</taxon>
        <taxon>Agaricomycetidae</taxon>
        <taxon>Agaricales</taxon>
        <taxon>Marasmiineae</taxon>
        <taxon>Mycenaceae</taxon>
        <taxon>Mycena</taxon>
    </lineage>
</organism>